<evidence type="ECO:0000313" key="5">
    <source>
        <dbReference type="Proteomes" id="UP000270343"/>
    </source>
</evidence>
<dbReference type="PANTHER" id="PTHR13246">
    <property type="entry name" value="ENDO BETA N-ACETYLGLUCOSAMINIDASE"/>
    <property type="match status" value="1"/>
</dbReference>
<evidence type="ECO:0000259" key="3">
    <source>
        <dbReference type="Pfam" id="PF21910"/>
    </source>
</evidence>
<dbReference type="AlphaFoldDB" id="A0A3B0AY83"/>
<dbReference type="GO" id="GO:0005829">
    <property type="term" value="C:cytosol"/>
    <property type="evidence" value="ECO:0007669"/>
    <property type="project" value="UniProtKB-SubCell"/>
</dbReference>
<proteinExistence type="predicted"/>
<feature type="domain" description="Endo-beta-N-acetylglucosaminidase D-like D2" evidence="3">
    <location>
        <begin position="639"/>
        <end position="727"/>
    </location>
</feature>
<protein>
    <submittedName>
        <fullName evidence="4">Endo-beta-N-acetylglucosaminidase</fullName>
    </submittedName>
</protein>
<comment type="caution">
    <text evidence="4">The sequence shown here is derived from an EMBL/GenBank/DDBJ whole genome shotgun (WGS) entry which is preliminary data.</text>
</comment>
<dbReference type="Pfam" id="PF03644">
    <property type="entry name" value="Glyco_hydro_85"/>
    <property type="match status" value="1"/>
</dbReference>
<dbReference type="InterPro" id="IPR032979">
    <property type="entry name" value="ENGase"/>
</dbReference>
<feature type="region of interest" description="Disordered" evidence="1">
    <location>
        <begin position="1"/>
        <end position="34"/>
    </location>
</feature>
<evidence type="ECO:0000256" key="1">
    <source>
        <dbReference type="SAM" id="MobiDB-lite"/>
    </source>
</evidence>
<name>A0A3B0AY83_9ACTN</name>
<dbReference type="GO" id="GO:0033925">
    <property type="term" value="F:mannosyl-glycoprotein endo-beta-N-acetylglucosaminidase activity"/>
    <property type="evidence" value="ECO:0007669"/>
    <property type="project" value="InterPro"/>
</dbReference>
<evidence type="ECO:0000259" key="2">
    <source>
        <dbReference type="Pfam" id="PF03644"/>
    </source>
</evidence>
<dbReference type="PROSITE" id="PS51318">
    <property type="entry name" value="TAT"/>
    <property type="match status" value="1"/>
</dbReference>
<dbReference type="InterPro" id="IPR054110">
    <property type="entry name" value="EndoD-like_D2"/>
</dbReference>
<dbReference type="Gene3D" id="2.60.120.260">
    <property type="entry name" value="Galactose-binding domain-like"/>
    <property type="match status" value="1"/>
</dbReference>
<dbReference type="PANTHER" id="PTHR13246:SF1">
    <property type="entry name" value="CYTOSOLIC ENDO-BETA-N-ACETYLGLUCOSAMINIDASE"/>
    <property type="match status" value="1"/>
</dbReference>
<dbReference type="Proteomes" id="UP000270343">
    <property type="component" value="Unassembled WGS sequence"/>
</dbReference>
<organism evidence="4 5">
    <name type="scientific">Streptomyces klenkii</name>
    <dbReference type="NCBI Taxonomy" id="1420899"/>
    <lineage>
        <taxon>Bacteria</taxon>
        <taxon>Bacillati</taxon>
        <taxon>Actinomycetota</taxon>
        <taxon>Actinomycetes</taxon>
        <taxon>Kitasatosporales</taxon>
        <taxon>Streptomycetaceae</taxon>
        <taxon>Streptomyces</taxon>
    </lineage>
</organism>
<dbReference type="InterPro" id="IPR005201">
    <property type="entry name" value="TIM_ENGase"/>
</dbReference>
<accession>A0A3B0AY83</accession>
<dbReference type="OrthoDB" id="1089471at2"/>
<feature type="domain" description="Cytosolic endo-beta-N-acetylglucosaminidase TIM barrel" evidence="2">
    <location>
        <begin position="158"/>
        <end position="463"/>
    </location>
</feature>
<feature type="compositionally biased region" description="Basic residues" evidence="1">
    <location>
        <begin position="23"/>
        <end position="34"/>
    </location>
</feature>
<evidence type="ECO:0000313" key="4">
    <source>
        <dbReference type="EMBL" id="RKN65342.1"/>
    </source>
</evidence>
<feature type="compositionally biased region" description="Gly residues" evidence="1">
    <location>
        <begin position="1"/>
        <end position="22"/>
    </location>
</feature>
<dbReference type="Gene3D" id="3.20.20.80">
    <property type="entry name" value="Glycosidases"/>
    <property type="match status" value="1"/>
</dbReference>
<dbReference type="CDD" id="cd06547">
    <property type="entry name" value="GH85_ENGase"/>
    <property type="match status" value="1"/>
</dbReference>
<keyword evidence="5" id="KW-1185">Reference proteome</keyword>
<dbReference type="Pfam" id="PF21910">
    <property type="entry name" value="GH85_C"/>
    <property type="match status" value="1"/>
</dbReference>
<dbReference type="InterPro" id="IPR013783">
    <property type="entry name" value="Ig-like_fold"/>
</dbReference>
<dbReference type="InterPro" id="IPR006311">
    <property type="entry name" value="TAT_signal"/>
</dbReference>
<sequence>MRGAAGGRAGPAGRGGSAFGGAGHRRSRRDLRGRRCRRGAVMNVTRRQALATGAAGLASVALPAGRVAAAAGPSPASLQPYASYWFPDSLPAGSPAPGVVWRSLAAWDPAKDPDLPFNRATVPLAARFAPPPPNATARAGRARVSALAAFAHTSGNPSQGAPTADFYALTHWAYLDELVFWGGSSGEGLVLAPNAPVVDAAHRNGVPVLGTVFLPPAAYGGQLQWTRDLVRRGPDGGFPLADQLVRVARAYGFDGWFVNAETGGGDARLGADMRDFIAYLRAQGTARGKAWEAGLRVTWYDAMVVSGGIAWQNRLNDQNAPFFRAASSMFLNFNWDRAGLVSSGDLARGMGRGPYELWAGIDVEARGWDTSVDWDAVVPAAGPHVASYGFYRPEWTWTSLPAGARGPAAFHARDDRFWSGQRLDPAAPEAGPWRPPAASVADRSTLTALPFATTFNTGHGLGWYEKGRRTGESAWNHMGLQDRLPGRRWVIRTAGPRPAVGFDFDDAWRGGSSLLVSGALAGPAEVGLYEARLPFSEATVVELTHRTDPGSAAVRVELAVAVDGGVAYLPAGVLRAGGRGWATATVRAGAKLRGRTGRTLRALGVRLTAPDGGAVRWRLGRLAVRDAAPAAPAPPVAPAVTASRSGTGGTAELRLAWGAPASAAVRQYELRQALPGGRFRFLGGTCGHAYYVPALRRTDGEAATRIEVRAVDELYTASAPASVTFRW</sequence>
<dbReference type="Gene3D" id="2.60.40.10">
    <property type="entry name" value="Immunoglobulins"/>
    <property type="match status" value="1"/>
</dbReference>
<dbReference type="GO" id="GO:0005975">
    <property type="term" value="P:carbohydrate metabolic process"/>
    <property type="evidence" value="ECO:0007669"/>
    <property type="project" value="UniProtKB-ARBA"/>
</dbReference>
<gene>
    <name evidence="4" type="ORF">D7231_26435</name>
</gene>
<dbReference type="EMBL" id="RBAM01000012">
    <property type="protein sequence ID" value="RKN65342.1"/>
    <property type="molecule type" value="Genomic_DNA"/>
</dbReference>
<reference evidence="4 5" key="1">
    <citation type="journal article" date="2015" name="Antonie Van Leeuwenhoek">
        <title>Streptomyces klenkii sp. nov., isolated from deep marine sediment.</title>
        <authorList>
            <person name="Veyisoglu A."/>
            <person name="Sahin N."/>
        </authorList>
    </citation>
    <scope>NUCLEOTIDE SEQUENCE [LARGE SCALE GENOMIC DNA]</scope>
    <source>
        <strain evidence="4 5">KCTC 29202</strain>
    </source>
</reference>